<name>A0A090WTG0_9FLAO</name>
<dbReference type="EMBL" id="BBNU01000010">
    <property type="protein sequence ID" value="GAL80311.1"/>
    <property type="molecule type" value="Genomic_DNA"/>
</dbReference>
<proteinExistence type="predicted"/>
<dbReference type="Pfam" id="PF05117">
    <property type="entry name" value="DUF695"/>
    <property type="match status" value="1"/>
</dbReference>
<gene>
    <name evidence="2" type="ORF">JCM19274_601</name>
</gene>
<reference evidence="2 3" key="1">
    <citation type="journal article" date="2014" name="Genome Announc.">
        <title>Draft Genome Sequences of Marine Flavobacterium Algibacter lectus Strains SS8 and NR4.</title>
        <authorList>
            <person name="Takatani N."/>
            <person name="Nakanishi M."/>
            <person name="Meirelles P."/>
            <person name="Mino S."/>
            <person name="Suda W."/>
            <person name="Oshima K."/>
            <person name="Hattori M."/>
            <person name="Ohkuma M."/>
            <person name="Hosokawa M."/>
            <person name="Miyashita K."/>
            <person name="Thompson F.L."/>
            <person name="Niwa A."/>
            <person name="Sawabe T."/>
            <person name="Sawabe T."/>
        </authorList>
    </citation>
    <scope>NUCLEOTIDE SEQUENCE [LARGE SCALE GENOMIC DNA]</scope>
    <source>
        <strain evidence="3">JCM19274</strain>
    </source>
</reference>
<dbReference type="RefSeq" id="WP_042498539.1">
    <property type="nucleotide sequence ID" value="NZ_BBNU01000010.1"/>
</dbReference>
<protein>
    <recommendedName>
        <fullName evidence="1">DUF695 domain-containing protein</fullName>
    </recommendedName>
</protein>
<comment type="caution">
    <text evidence="2">The sequence shown here is derived from an EMBL/GenBank/DDBJ whole genome shotgun (WGS) entry which is preliminary data.</text>
</comment>
<dbReference type="Proteomes" id="UP000029643">
    <property type="component" value="Unassembled WGS sequence"/>
</dbReference>
<sequence>MSFFNKLLKKDMPVKSYSDFWKWFVKKEKSFFKAISEEGDVNSLFFNDLSLKLDELKEGFWFLAGMCDTDTAELILTADGDLRNIAFVEDLVNEAPEIKGWKITALKPESGFDDSNIQIGELEFSKNTLHFYSNDLGDYPDEIDITITHNGLTEEQRVDFTNGGVYLFLDNALGELNAVSIIDNLNVVNTADAQADLVPIEKLKDFLIWREKEFIEKYDGLRHSTDKDRYAALEATMESGLSLLAVVNTDLLQWDSKASHPWVAVLEMEYQGVVDNGMPDEGTYNLLSVIEDEVLAQLKDFDGYLNIGRQTADSMREVYFACTDFRKPSKVFYEIETKYSDRLKVTFDIYKDKYWQSFDRFLPR</sequence>
<evidence type="ECO:0000313" key="2">
    <source>
        <dbReference type="EMBL" id="GAL80311.1"/>
    </source>
</evidence>
<dbReference type="AlphaFoldDB" id="A0A090WTG0"/>
<accession>A0A090WTG0</accession>
<evidence type="ECO:0000313" key="3">
    <source>
        <dbReference type="Proteomes" id="UP000029643"/>
    </source>
</evidence>
<organism evidence="2 3">
    <name type="scientific">Algibacter lectus</name>
    <dbReference type="NCBI Taxonomy" id="221126"/>
    <lineage>
        <taxon>Bacteria</taxon>
        <taxon>Pseudomonadati</taxon>
        <taxon>Bacteroidota</taxon>
        <taxon>Flavobacteriia</taxon>
        <taxon>Flavobacteriales</taxon>
        <taxon>Flavobacteriaceae</taxon>
        <taxon>Algibacter</taxon>
    </lineage>
</organism>
<feature type="domain" description="DUF695" evidence="1">
    <location>
        <begin position="247"/>
        <end position="362"/>
    </location>
</feature>
<dbReference type="InterPro" id="IPR016097">
    <property type="entry name" value="DUF695"/>
</dbReference>
<dbReference type="STRING" id="221126.SAMN04489722_101111"/>
<evidence type="ECO:0000259" key="1">
    <source>
        <dbReference type="Pfam" id="PF05117"/>
    </source>
</evidence>